<accession>J7G2P2</accession>
<evidence type="ECO:0000256" key="2">
    <source>
        <dbReference type="SAM" id="MobiDB-lite"/>
    </source>
</evidence>
<evidence type="ECO:0000256" key="1">
    <source>
        <dbReference type="SAM" id="Coils"/>
    </source>
</evidence>
<dbReference type="EMBL" id="CP003680">
    <property type="protein sequence ID" value="AFP65294.1"/>
    <property type="molecule type" value="Genomic_DNA"/>
</dbReference>
<feature type="transmembrane region" description="Helical" evidence="3">
    <location>
        <begin position="1590"/>
        <end position="1608"/>
    </location>
</feature>
<keyword evidence="3" id="KW-0472">Membrane</keyword>
<dbReference type="InterPro" id="IPR011990">
    <property type="entry name" value="TPR-like_helical_dom_sf"/>
</dbReference>
<evidence type="ECO:0000313" key="5">
    <source>
        <dbReference type="Proteomes" id="UP000243348"/>
    </source>
</evidence>
<feature type="compositionally biased region" description="Basic residues" evidence="2">
    <location>
        <begin position="656"/>
        <end position="669"/>
    </location>
</feature>
<gene>
    <name evidence="4" type="ORF">CMESO_95</name>
</gene>
<feature type="region of interest" description="Disordered" evidence="2">
    <location>
        <begin position="648"/>
        <end position="669"/>
    </location>
</feature>
<protein>
    <submittedName>
        <fullName evidence="4">Uncharacterized protein</fullName>
    </submittedName>
</protein>
<reference evidence="4 5" key="1">
    <citation type="journal article" date="2012" name="Genome Biol. Evol.">
        <title>Nucleomorph genome sequence of the cryptophyte alga Chroomonas mesostigmatica CCMP1168 reveals lineage-specific gene loss and genome complexity.</title>
        <authorList>
            <person name="Moore C.E."/>
            <person name="Curtis B."/>
            <person name="Mills T."/>
            <person name="Tanifuji G."/>
            <person name="Archibald J.M."/>
        </authorList>
    </citation>
    <scope>NUCLEOTIDE SEQUENCE [LARGE SCALE GENOMIC DNA]</scope>
    <source>
        <strain evidence="4 5">CCMP1168</strain>
    </source>
</reference>
<dbReference type="Gene3D" id="1.25.40.10">
    <property type="entry name" value="Tetratricopeptide repeat domain"/>
    <property type="match status" value="1"/>
</dbReference>
<keyword evidence="4" id="KW-0542">Nucleomorph</keyword>
<feature type="region of interest" description="Disordered" evidence="2">
    <location>
        <begin position="1400"/>
        <end position="1437"/>
    </location>
</feature>
<proteinExistence type="predicted"/>
<keyword evidence="1" id="KW-0175">Coiled coil</keyword>
<dbReference type="Proteomes" id="UP000243348">
    <property type="component" value="Nucleomorph 1"/>
</dbReference>
<organism evidence="4 5">
    <name type="scientific">Chroomonas mesostigmatica CCMP1168</name>
    <dbReference type="NCBI Taxonomy" id="1195612"/>
    <lineage>
        <taxon>Eukaryota</taxon>
        <taxon>Cryptophyceae</taxon>
        <taxon>Pyrenomonadales</taxon>
        <taxon>Chroomonadaceae</taxon>
        <taxon>Chroomonas</taxon>
    </lineage>
</organism>
<keyword evidence="3" id="KW-1133">Transmembrane helix</keyword>
<dbReference type="SUPFAM" id="SSF81901">
    <property type="entry name" value="HCP-like"/>
    <property type="match status" value="1"/>
</dbReference>
<evidence type="ECO:0000313" key="4">
    <source>
        <dbReference type="EMBL" id="AFP65294.1"/>
    </source>
</evidence>
<keyword evidence="3" id="KW-0812">Transmembrane</keyword>
<name>J7G2P2_9CRYP</name>
<feature type="coiled-coil region" evidence="1">
    <location>
        <begin position="331"/>
        <end position="404"/>
    </location>
</feature>
<evidence type="ECO:0000256" key="3">
    <source>
        <dbReference type="SAM" id="Phobius"/>
    </source>
</evidence>
<sequence length="1618" mass="196103">MKNQKNKWEDLKKKFSIKKKQLAFASFVIFLNFFTKKKVQALKSPGLPENKNSKGFFSIENYFDDFKLLTSEEHEEEFKKMSRSNFMKKKDLNYLSNLFRFRLKKKLLSNPKIFNEKKKSKIFFYEMDSQSFPKKSIKNLGNKLINKKFPEGEKSVNLNNKNEFIQKKTEEVFLKILTTQNYFSEFYLEQFEKFIEKFQFKLELIFFSKKKKYCNETKKYTLKNWKNKEIDFWRILYFSFKKIKNKTKRYQKKNSKTNSYQNNSEIFNRNSKKLKKMNIARYMPLNFEIFAPDWNMLRSEIVVNIQSYKLFSKFKRDCEERNIPKKNTKLRKKILNELKKIENIKRILKELKKKANENKKEINMKKKIRRFKSKLFNGFKVEFHKAYKKKYKILKKEKKNFKKTIGYRRIKKSFYRINKQTKHKKKYFEKKKFENLIIYSMKSNFKKKKKMKNLSMFWQNVFVSLSNSKIERQFEKIENYKIEKNLKNIDQFSFKNKAIIKIKKKKKFLKEKIKPQKKLKKKKIQVQKNIKKFSPSKKHKKFEEGKKYKNEISLLVKKKPKKMMGGNKKKILSGNFRKRKRIFKLKPKKETKKIRNKIFRKLNRSLKYEKAEPILFKKNIQAKKKFKKMQASLVKKEFQQKVKKEKAYSSIDKKSQGKNKTGKTKNKKNLRKSRYIQNFHPFFLNENISEGEKTRSKKIKTNLGQTILGGITIIETKEFSEKVKFLIKKNLKNEPSRMIAQKNIKCLQSLNNLFSNSPDSKASLSLILGTKEIRKWNGLNGIVLFDPSRGFLTEIFSKNSGSVFLKYFPKYKKTTDYDSSASIINKIKIFEKKKSFIFRKKSKNQRRIKRVPEKQQPEKNRFKRHDKKIKFEICFSPLKKKKNYSYFLSNKKTIFQKFNNSEKFFFVSKNYIQNKYYIFENLIDSIDFFNFEEHEKEYNTINDDENNFLWKKSKKFKSTLYKIKKKSNKNKKVKKKIFTVQRWKRYKKKMIRFIKKIKPRKRFINKKFLKPQSDPNDLFDLDIMTYPEMEDWDLFLIWEHSPEEWDEISTIKNKGTFKNRSNLLFQWKKDPKNTVKTFYENFSRHFSTGVVGLISHISLNDFIECSLRSKSTFQSTNYLENTRKLILKNFTQSIPKFIFRNKSKKILKHFSKKELRNDKKNTRKNIKKISKHYSLLDLFDFHKVKQPPENEYNYDILIIKEDRKNFPFFHNSFCKIEKKFLPVPQGYKELYYTGYFIIFSQSKKKDFGLQFYININNFIRNEKLISRKKFSIIKEQTIYPSLLLSKTSNLRKKKKGIKRIGKSLLKGRAIPRCFVESSKYYLKFSKIKKKKKGLYRLAKFFFSGKGIGRNRNISLSILKKTGKKGNNKSFFDCASILTRGFGVQCDFNRASSLVQKIGKPKKVKRRTRRKIIKKKKREKKCEKKSHKKRKKKKKKKYFHKRRGRKFKYVGHFRKFLRKPTEIKLLKFLLHNFLNKRFSFFPGTLSENMNLGENALNYFKNSLSSGSCFSYWKITQILFENRQFFLANEKIKCSKKFYKFRKKLYLDFNFYEKNQIPIELLKVLFKSRKKNCSAYRYVSETIFLIFGRFRIFRFFFGVFVFFFSLWLLVMNKITFETND</sequence>
<geneLocation type="nucleomorph" evidence="4"/>